<feature type="repeat" description="PPR" evidence="2">
    <location>
        <begin position="227"/>
        <end position="261"/>
    </location>
</feature>
<comment type="caution">
    <text evidence="3">The sequence shown here is derived from an EMBL/GenBank/DDBJ whole genome shotgun (WGS) entry which is preliminary data.</text>
</comment>
<gene>
    <name evidence="3" type="ORF">MKW98_003027</name>
</gene>
<dbReference type="NCBIfam" id="TIGR00756">
    <property type="entry name" value="PPR"/>
    <property type="match status" value="5"/>
</dbReference>
<dbReference type="Pfam" id="PF13041">
    <property type="entry name" value="PPR_2"/>
    <property type="match status" value="1"/>
</dbReference>
<dbReference type="InterPro" id="IPR011990">
    <property type="entry name" value="TPR-like_helical_dom_sf"/>
</dbReference>
<dbReference type="FunFam" id="1.25.40.10:FF:000348">
    <property type="entry name" value="Pentatricopeptide repeat-containing protein chloroplastic"/>
    <property type="match status" value="1"/>
</dbReference>
<dbReference type="Gene3D" id="1.25.40.10">
    <property type="entry name" value="Tetratricopeptide repeat domain"/>
    <property type="match status" value="3"/>
</dbReference>
<proteinExistence type="predicted"/>
<evidence type="ECO:0000313" key="4">
    <source>
        <dbReference type="Proteomes" id="UP001202328"/>
    </source>
</evidence>
<evidence type="ECO:0000256" key="2">
    <source>
        <dbReference type="PROSITE-ProRule" id="PRU00708"/>
    </source>
</evidence>
<evidence type="ECO:0000256" key="1">
    <source>
        <dbReference type="ARBA" id="ARBA00022737"/>
    </source>
</evidence>
<feature type="repeat" description="PPR" evidence="2">
    <location>
        <begin position="367"/>
        <end position="401"/>
    </location>
</feature>
<feature type="repeat" description="PPR" evidence="2">
    <location>
        <begin position="126"/>
        <end position="160"/>
    </location>
</feature>
<dbReference type="EMBL" id="JAJJMB010000931">
    <property type="protein sequence ID" value="KAI3960528.1"/>
    <property type="molecule type" value="Genomic_DNA"/>
</dbReference>
<dbReference type="Pfam" id="PF01535">
    <property type="entry name" value="PPR"/>
    <property type="match status" value="3"/>
</dbReference>
<dbReference type="Pfam" id="PF20430">
    <property type="entry name" value="Eplus_motif"/>
    <property type="match status" value="1"/>
</dbReference>
<accession>A0AAD4TK31</accession>
<feature type="repeat" description="PPR" evidence="2">
    <location>
        <begin position="95"/>
        <end position="125"/>
    </location>
</feature>
<dbReference type="InterPro" id="IPR046960">
    <property type="entry name" value="PPR_At4g14850-like_plant"/>
</dbReference>
<evidence type="ECO:0008006" key="5">
    <source>
        <dbReference type="Google" id="ProtNLM"/>
    </source>
</evidence>
<sequence length="442" mass="49706">MLKAFLLKGELNKTLELYSHIMQIGLYPDNYTLPYVLKACAHLQKFQVGEHIHGAVFKLGFDGDAFVGNTLLLMYSSCARMVEARRLFEEIPERTAVSWTVMISGYSKRGDVDSARLIFDEAPFKDRGIWGCMISSYVQNNCFKEGLEMFRLMQLTDIDPDEGIFVSLLSACAHLGSVDIGIWIHKQLKRMQFPITVQLNTALIDMYAKCGNLGLAKNLFHGMQERDVICWNVMISGLTMNGDAENALALFEQMEKNGFRPNDITFIAVLTACSYSGMAYKGLQLFNSMKLVYGIEPKSEHYGCMINLLGRAGLFDEAKEIILRMPTSCSPSDEAMAWRALLSSCCSHGETSLAEVAAERLLHLERHCGVYVLLSNMYASSGKYDDARRIRKDMKERGVEKTPGCSSIEVNGFIHEFVAGEKSHPQMEEIHKVLEKMTVQLE</sequence>
<evidence type="ECO:0000313" key="3">
    <source>
        <dbReference type="EMBL" id="KAI3960528.1"/>
    </source>
</evidence>
<organism evidence="3 4">
    <name type="scientific">Papaver atlanticum</name>
    <dbReference type="NCBI Taxonomy" id="357466"/>
    <lineage>
        <taxon>Eukaryota</taxon>
        <taxon>Viridiplantae</taxon>
        <taxon>Streptophyta</taxon>
        <taxon>Embryophyta</taxon>
        <taxon>Tracheophyta</taxon>
        <taxon>Spermatophyta</taxon>
        <taxon>Magnoliopsida</taxon>
        <taxon>Ranunculales</taxon>
        <taxon>Papaveraceae</taxon>
        <taxon>Papaveroideae</taxon>
        <taxon>Papaver</taxon>
    </lineage>
</organism>
<keyword evidence="4" id="KW-1185">Reference proteome</keyword>
<reference evidence="3" key="1">
    <citation type="submission" date="2022-04" db="EMBL/GenBank/DDBJ databases">
        <title>A functionally conserved STORR gene fusion in Papaver species that diverged 16.8 million years ago.</title>
        <authorList>
            <person name="Catania T."/>
        </authorList>
    </citation>
    <scope>NUCLEOTIDE SEQUENCE</scope>
    <source>
        <strain evidence="3">S-188037</strain>
    </source>
</reference>
<dbReference type="AlphaFoldDB" id="A0AAD4TK31"/>
<dbReference type="Proteomes" id="UP001202328">
    <property type="component" value="Unassembled WGS sequence"/>
</dbReference>
<name>A0AAD4TK31_9MAGN</name>
<dbReference type="FunFam" id="1.25.40.10:FF:000184">
    <property type="entry name" value="Pentatricopeptide repeat-containing protein, chloroplastic"/>
    <property type="match status" value="1"/>
</dbReference>
<dbReference type="InterPro" id="IPR046849">
    <property type="entry name" value="E2_motif"/>
</dbReference>
<protein>
    <recommendedName>
        <fullName evidence="5">Pentatricopeptide repeat-containing protein</fullName>
    </recommendedName>
</protein>
<dbReference type="PANTHER" id="PTHR47926:SF352">
    <property type="entry name" value="REPEAT-CONTAINING PROTEIN, PUTATIVE-RELATED"/>
    <property type="match status" value="1"/>
</dbReference>
<dbReference type="PANTHER" id="PTHR47926">
    <property type="entry name" value="PENTATRICOPEPTIDE REPEAT-CONTAINING PROTEIN"/>
    <property type="match status" value="1"/>
</dbReference>
<dbReference type="InterPro" id="IPR046848">
    <property type="entry name" value="E_motif"/>
</dbReference>
<dbReference type="Pfam" id="PF20431">
    <property type="entry name" value="E_motif"/>
    <property type="match status" value="1"/>
</dbReference>
<dbReference type="InterPro" id="IPR002885">
    <property type="entry name" value="PPR_rpt"/>
</dbReference>
<dbReference type="GO" id="GO:0009451">
    <property type="term" value="P:RNA modification"/>
    <property type="evidence" value="ECO:0007669"/>
    <property type="project" value="InterPro"/>
</dbReference>
<dbReference type="GO" id="GO:0003723">
    <property type="term" value="F:RNA binding"/>
    <property type="evidence" value="ECO:0007669"/>
    <property type="project" value="InterPro"/>
</dbReference>
<dbReference type="PROSITE" id="PS51375">
    <property type="entry name" value="PPR"/>
    <property type="match status" value="4"/>
</dbReference>
<keyword evidence="1" id="KW-0677">Repeat</keyword>